<proteinExistence type="predicted"/>
<dbReference type="PANTHER" id="PTHR30634:SF16">
    <property type="entry name" value="OUTER-MEMBRANE LIPOPROTEIN LOLB"/>
    <property type="match status" value="1"/>
</dbReference>
<sequence length="369" mass="40008">MDERLRRWRLVLGGGDADGTGLGLHGDDARMDAALGSLYESGERGGLGTSAPRVARWLGDVRRYFPPGVVQVMQQDAIDRLDLTRLLVEPEMLEAVEPDVHLAATLLSLAKVMPDEARESARALVRAVVDDLEKRLTARTRTAVAGALDRVARTRRPRRTSDVDWNRTILANLGHYLPDRRTVVPERLVGHARKRRSLRRDVVLCVDQSGSMAESVVYAGVFGAVLASIPALRTRMVVFDTAVADLSDLLHDPVELLFGTQLGGGTDINRALAYCEGLLERPAESVLVLLSDLFEGGIRDEMLRRVAAMTRAGVRVIVLLALSDEGTPLFDRDHAAALAALGVPAFACTPDAFPELMAAAVEGRQTAAP</sequence>
<dbReference type="AlphaFoldDB" id="A0A7W8A269"/>
<evidence type="ECO:0000313" key="2">
    <source>
        <dbReference type="EMBL" id="MBB5078217.1"/>
    </source>
</evidence>
<dbReference type="InterPro" id="IPR036465">
    <property type="entry name" value="vWFA_dom_sf"/>
</dbReference>
<reference evidence="2 3" key="1">
    <citation type="submission" date="2020-08" db="EMBL/GenBank/DDBJ databases">
        <title>Genomic Encyclopedia of Type Strains, Phase IV (KMG-IV): sequencing the most valuable type-strain genomes for metagenomic binning, comparative biology and taxonomic classification.</title>
        <authorList>
            <person name="Goeker M."/>
        </authorList>
    </citation>
    <scope>NUCLEOTIDE SEQUENCE [LARGE SCALE GENOMIC DNA]</scope>
    <source>
        <strain evidence="2 3">DSM 45385</strain>
    </source>
</reference>
<accession>A0A7W8A269</accession>
<dbReference type="PANTHER" id="PTHR30634">
    <property type="entry name" value="OUTER MEMBRANE LOLAB LIPOPROTEIN INSERTION APPARATUS"/>
    <property type="match status" value="1"/>
</dbReference>
<dbReference type="RefSeq" id="WP_184962709.1">
    <property type="nucleotide sequence ID" value="NZ_JACHIN010000004.1"/>
</dbReference>
<comment type="caution">
    <text evidence="2">The sequence shown here is derived from an EMBL/GenBank/DDBJ whole genome shotgun (WGS) entry which is preliminary data.</text>
</comment>
<feature type="domain" description="VWFA" evidence="1">
    <location>
        <begin position="199"/>
        <end position="358"/>
    </location>
</feature>
<dbReference type="InterPro" id="IPR008912">
    <property type="entry name" value="Uncharacterised_CoxE"/>
</dbReference>
<gene>
    <name evidence="2" type="ORF">HNR40_003692</name>
</gene>
<dbReference type="Pfam" id="PF05762">
    <property type="entry name" value="VWA_CoxE"/>
    <property type="match status" value="1"/>
</dbReference>
<name>A0A7W8A269_9ACTN</name>
<dbReference type="SUPFAM" id="SSF53300">
    <property type="entry name" value="vWA-like"/>
    <property type="match status" value="1"/>
</dbReference>
<dbReference type="InterPro" id="IPR002035">
    <property type="entry name" value="VWF_A"/>
</dbReference>
<dbReference type="EMBL" id="JACHIN010000004">
    <property type="protein sequence ID" value="MBB5078217.1"/>
    <property type="molecule type" value="Genomic_DNA"/>
</dbReference>
<protein>
    <submittedName>
        <fullName evidence="2">Mg-chelatase subunit ChlD</fullName>
    </submittedName>
</protein>
<evidence type="ECO:0000259" key="1">
    <source>
        <dbReference type="SMART" id="SM00327"/>
    </source>
</evidence>
<dbReference type="Proteomes" id="UP000568380">
    <property type="component" value="Unassembled WGS sequence"/>
</dbReference>
<dbReference type="Gene3D" id="3.40.50.410">
    <property type="entry name" value="von Willebrand factor, type A domain"/>
    <property type="match status" value="1"/>
</dbReference>
<keyword evidence="3" id="KW-1185">Reference proteome</keyword>
<dbReference type="SMART" id="SM00327">
    <property type="entry name" value="VWA"/>
    <property type="match status" value="1"/>
</dbReference>
<evidence type="ECO:0000313" key="3">
    <source>
        <dbReference type="Proteomes" id="UP000568380"/>
    </source>
</evidence>
<dbReference type="CDD" id="cd01462">
    <property type="entry name" value="VWA_YIEM_type"/>
    <property type="match status" value="1"/>
</dbReference>
<dbReference type="InterPro" id="IPR050458">
    <property type="entry name" value="LolB"/>
</dbReference>
<organism evidence="2 3">
    <name type="scientific">Nonomuraea endophytica</name>
    <dbReference type="NCBI Taxonomy" id="714136"/>
    <lineage>
        <taxon>Bacteria</taxon>
        <taxon>Bacillati</taxon>
        <taxon>Actinomycetota</taxon>
        <taxon>Actinomycetes</taxon>
        <taxon>Streptosporangiales</taxon>
        <taxon>Streptosporangiaceae</taxon>
        <taxon>Nonomuraea</taxon>
    </lineage>
</organism>